<protein>
    <submittedName>
        <fullName evidence="1">Uncharacterized protein</fullName>
    </submittedName>
</protein>
<name>A0AC61DAR6_9FIRM</name>
<accession>A0AC61DAR6</accession>
<organism evidence="1 2">
    <name type="scientific">Sporanaerobium hydrogeniformans</name>
    <dbReference type="NCBI Taxonomy" id="3072179"/>
    <lineage>
        <taxon>Bacteria</taxon>
        <taxon>Bacillati</taxon>
        <taxon>Bacillota</taxon>
        <taxon>Clostridia</taxon>
        <taxon>Lachnospirales</taxon>
        <taxon>Lachnospiraceae</taxon>
        <taxon>Sporanaerobium</taxon>
    </lineage>
</organism>
<dbReference type="Proteomes" id="UP000224460">
    <property type="component" value="Unassembled WGS sequence"/>
</dbReference>
<keyword evidence="2" id="KW-1185">Reference proteome</keyword>
<evidence type="ECO:0000313" key="2">
    <source>
        <dbReference type="Proteomes" id="UP000224460"/>
    </source>
</evidence>
<proteinExistence type="predicted"/>
<gene>
    <name evidence="1" type="ORF">CS063_13795</name>
</gene>
<sequence length="84" mass="9417">MSYGYLDKYGILHVVSDEGTAKTYAKNGKYVKTDVANRGGYPCLLKEVVVYSQSEAYIEGNRGDGKKIRLSECKDIEALYKQLI</sequence>
<dbReference type="EMBL" id="PEDL01000018">
    <property type="protein sequence ID" value="PHV69786.1"/>
    <property type="molecule type" value="Genomic_DNA"/>
</dbReference>
<evidence type="ECO:0000313" key="1">
    <source>
        <dbReference type="EMBL" id="PHV69786.1"/>
    </source>
</evidence>
<reference evidence="1" key="1">
    <citation type="submission" date="2017-10" db="EMBL/GenBank/DDBJ databases">
        <title>Genome sequence of cellulolytic Lachnospiraceae bacterium XHS1971 isolated from hotspring sediment.</title>
        <authorList>
            <person name="Vasudevan G."/>
            <person name="Joshi A.J."/>
            <person name="Hivarkar S."/>
            <person name="Lanjekar V.B."/>
            <person name="Dhakephalkar P.K."/>
            <person name="Dagar S."/>
        </authorList>
    </citation>
    <scope>NUCLEOTIDE SEQUENCE</scope>
    <source>
        <strain evidence="1">XHS1971</strain>
    </source>
</reference>
<comment type="caution">
    <text evidence="1">The sequence shown here is derived from an EMBL/GenBank/DDBJ whole genome shotgun (WGS) entry which is preliminary data.</text>
</comment>